<dbReference type="Proteomes" id="UP000477779">
    <property type="component" value="Unassembled WGS sequence"/>
</dbReference>
<dbReference type="AlphaFoldDB" id="A0AAJ2ZD81"/>
<dbReference type="Gene3D" id="3.40.50.300">
    <property type="entry name" value="P-loop containing nucleotide triphosphate hydrolases"/>
    <property type="match status" value="1"/>
</dbReference>
<dbReference type="Gene3D" id="1.10.10.10">
    <property type="entry name" value="Winged helix-like DNA-binding domain superfamily/Winged helix DNA-binding domain"/>
    <property type="match status" value="1"/>
</dbReference>
<dbReference type="SUPFAM" id="SSF48452">
    <property type="entry name" value="TPR-like"/>
    <property type="match status" value="1"/>
</dbReference>
<proteinExistence type="predicted"/>
<organism evidence="4 7">
    <name type="scientific">Micromonospora terminaliae</name>
    <dbReference type="NCBI Taxonomy" id="1914461"/>
    <lineage>
        <taxon>Bacteria</taxon>
        <taxon>Bacillati</taxon>
        <taxon>Actinomycetota</taxon>
        <taxon>Actinomycetes</taxon>
        <taxon>Micromonosporales</taxon>
        <taxon>Micromonosporaceae</taxon>
        <taxon>Micromonospora</taxon>
    </lineage>
</organism>
<dbReference type="SMART" id="SM00421">
    <property type="entry name" value="HTH_LUXR"/>
    <property type="match status" value="1"/>
</dbReference>
<evidence type="ECO:0000313" key="7">
    <source>
        <dbReference type="Proteomes" id="UP000477779"/>
    </source>
</evidence>
<dbReference type="Pfam" id="PF13191">
    <property type="entry name" value="AAA_16"/>
    <property type="match status" value="1"/>
</dbReference>
<dbReference type="CDD" id="cd06170">
    <property type="entry name" value="LuxR_C_like"/>
    <property type="match status" value="1"/>
</dbReference>
<accession>A0AAJ2ZD81</accession>
<dbReference type="InterPro" id="IPR000792">
    <property type="entry name" value="Tscrpt_reg_LuxR_C"/>
</dbReference>
<dbReference type="GO" id="GO:0005524">
    <property type="term" value="F:ATP binding"/>
    <property type="evidence" value="ECO:0007669"/>
    <property type="project" value="UniProtKB-KW"/>
</dbReference>
<protein>
    <submittedName>
        <fullName evidence="4">AAA family ATPase</fullName>
    </submittedName>
</protein>
<reference evidence="5 6" key="1">
    <citation type="submission" date="2019-10" db="EMBL/GenBank/DDBJ databases">
        <title>Genome Sequence of Micromonospora terminaliae DSM 101760.</title>
        <authorList>
            <person name="Guo L."/>
        </authorList>
    </citation>
    <scope>NUCLEOTIDE SEQUENCE [LARGE SCALE GENOMIC DNA]</scope>
    <source>
        <strain evidence="5 6">DSM 101760</strain>
    </source>
</reference>
<evidence type="ECO:0000256" key="1">
    <source>
        <dbReference type="ARBA" id="ARBA00022741"/>
    </source>
</evidence>
<dbReference type="RefSeq" id="WP_154226562.1">
    <property type="nucleotide sequence ID" value="NZ_CP045309.1"/>
</dbReference>
<gene>
    <name evidence="4" type="ORF">G3561_10765</name>
    <name evidence="5" type="ORF">GCE86_09275</name>
</gene>
<dbReference type="Proteomes" id="UP000402241">
    <property type="component" value="Chromosome"/>
</dbReference>
<dbReference type="InterPro" id="IPR016032">
    <property type="entry name" value="Sig_transdc_resp-reg_C-effctor"/>
</dbReference>
<dbReference type="InterPro" id="IPR041664">
    <property type="entry name" value="AAA_16"/>
</dbReference>
<dbReference type="EMBL" id="JAAHBZ010000003">
    <property type="protein sequence ID" value="NES28030.1"/>
    <property type="molecule type" value="Genomic_DNA"/>
</dbReference>
<dbReference type="InterPro" id="IPR027417">
    <property type="entry name" value="P-loop_NTPase"/>
</dbReference>
<dbReference type="PROSITE" id="PS00622">
    <property type="entry name" value="HTH_LUXR_1"/>
    <property type="match status" value="1"/>
</dbReference>
<dbReference type="PRINTS" id="PR00038">
    <property type="entry name" value="HTHLUXR"/>
</dbReference>
<sequence length="922" mass="98664">MDEATVRVDAAPERGSWVAESRRCQGLKLTAGAWQDRQMTLWGRETEQSAVGGLLDRLPTAGSALVLRGQPGIGKSSILAYVQAEAVRRGFRVRTVSGIQAEFHLPNAALRALLGSSVSEHGNSTATALEALNLLSGEDAPNVLLVDDAQWVDPSSWETLTFIARRVESEPILALFAVREGEVARRRLVGARLPELEIGALSPEACGVLIDEVAPRLPVALRARVLAEAAGNPLGVIELASAADRLGERGVPLGLVSLDTRLDRAYRTMAEELPARTRTLLCVAAVNDRDRLDEILCAADQIAEGASVADLESAVAIGLIEVDDVFRVRFRHPLVRSAIQQLAGVAGRAEAHAALSNVVAEPDRRIWHRASASVGRAPHLADELAQVALAARQRGELVTAIAAWQRAIQLAEPGQDRGGWRVAAANAAAYQGDIGALESLISEAGADDLYPADRVHLAWLAETYLTPAWSGADRLPASIEVALQLQREGDADRALDLLASLGVRCSFANPEPPVRAAFVAAAEQMGADPDDARLLSVYALADPIERGALALPGMRHRTGRVDTRGEELQMMTTAASNLGAIDLAASFAARAIADYRSRGMLGQLAQTLVSQAWAAAHMGDTILGRTAAAEAHELAAETAQPLWVLTADMIGAKVAALRGDEQTALDLAAEAERVLLSVGVHPMLALVQEVRGITALAAGRFDEAFEELARILDPGDIAYHYPTGWVVFEHLADAAIGAGRERQLAVLAESLTPVAQRSQSPALQAGLAFAEALLSGDDLFGAALSLPTGKWPFSRARLHLAYGARLRRNRRSAESRPHLRAALSVFEAFGLAPWAARAQRELRASGEMVRRRADARQDLTPQELQVAVMAAEGLSNREIASRLFLSPRTVGSHLYRIYPKVGVKTRTELARAMMFIDGDDSM</sequence>
<dbReference type="Pfam" id="PF00196">
    <property type="entry name" value="GerE"/>
    <property type="match status" value="1"/>
</dbReference>
<dbReference type="EMBL" id="CP045309">
    <property type="protein sequence ID" value="QGL47214.1"/>
    <property type="molecule type" value="Genomic_DNA"/>
</dbReference>
<dbReference type="GO" id="GO:0003677">
    <property type="term" value="F:DNA binding"/>
    <property type="evidence" value="ECO:0007669"/>
    <property type="project" value="InterPro"/>
</dbReference>
<evidence type="ECO:0000313" key="5">
    <source>
        <dbReference type="EMBL" id="QGL47214.1"/>
    </source>
</evidence>
<dbReference type="InterPro" id="IPR011990">
    <property type="entry name" value="TPR-like_helical_dom_sf"/>
</dbReference>
<dbReference type="PANTHER" id="PTHR16305:SF35">
    <property type="entry name" value="TRANSCRIPTIONAL ACTIVATOR DOMAIN"/>
    <property type="match status" value="1"/>
</dbReference>
<dbReference type="InterPro" id="IPR036388">
    <property type="entry name" value="WH-like_DNA-bd_sf"/>
</dbReference>
<feature type="domain" description="HTH luxR-type" evidence="3">
    <location>
        <begin position="852"/>
        <end position="918"/>
    </location>
</feature>
<dbReference type="SUPFAM" id="SSF52540">
    <property type="entry name" value="P-loop containing nucleoside triphosphate hydrolases"/>
    <property type="match status" value="1"/>
</dbReference>
<evidence type="ECO:0000259" key="3">
    <source>
        <dbReference type="PROSITE" id="PS50043"/>
    </source>
</evidence>
<evidence type="ECO:0000313" key="6">
    <source>
        <dbReference type="Proteomes" id="UP000402241"/>
    </source>
</evidence>
<dbReference type="GO" id="GO:0005737">
    <property type="term" value="C:cytoplasm"/>
    <property type="evidence" value="ECO:0007669"/>
    <property type="project" value="TreeGrafter"/>
</dbReference>
<dbReference type="GO" id="GO:0004016">
    <property type="term" value="F:adenylate cyclase activity"/>
    <property type="evidence" value="ECO:0007669"/>
    <property type="project" value="TreeGrafter"/>
</dbReference>
<keyword evidence="6" id="KW-1185">Reference proteome</keyword>
<dbReference type="PANTHER" id="PTHR16305">
    <property type="entry name" value="TESTICULAR SOLUBLE ADENYLYL CYCLASE"/>
    <property type="match status" value="1"/>
</dbReference>
<keyword evidence="2" id="KW-0067">ATP-binding</keyword>
<name>A0AAJ2ZD81_9ACTN</name>
<evidence type="ECO:0000313" key="4">
    <source>
        <dbReference type="EMBL" id="NES28030.1"/>
    </source>
</evidence>
<evidence type="ECO:0000256" key="2">
    <source>
        <dbReference type="ARBA" id="ARBA00022840"/>
    </source>
</evidence>
<dbReference type="SUPFAM" id="SSF46894">
    <property type="entry name" value="C-terminal effector domain of the bipartite response regulators"/>
    <property type="match status" value="1"/>
</dbReference>
<dbReference type="GO" id="GO:0006355">
    <property type="term" value="P:regulation of DNA-templated transcription"/>
    <property type="evidence" value="ECO:0007669"/>
    <property type="project" value="InterPro"/>
</dbReference>
<keyword evidence="1" id="KW-0547">Nucleotide-binding</keyword>
<reference evidence="4 7" key="2">
    <citation type="submission" date="2020-02" db="EMBL/GenBank/DDBJ databases">
        <title>WGS of Micromonospora spp. isolated from hot spring.</title>
        <authorList>
            <person name="Thawai C."/>
        </authorList>
    </citation>
    <scope>NUCLEOTIDE SEQUENCE [LARGE SCALE GENOMIC DNA]</scope>
    <source>
        <strain evidence="4 7">TMS7</strain>
    </source>
</reference>
<dbReference type="PROSITE" id="PS50043">
    <property type="entry name" value="HTH_LUXR_2"/>
    <property type="match status" value="1"/>
</dbReference>